<dbReference type="AlphaFoldDB" id="A0A2T0QTL7"/>
<evidence type="ECO:0000313" key="2">
    <source>
        <dbReference type="Proteomes" id="UP000238083"/>
    </source>
</evidence>
<reference evidence="1 2" key="1">
    <citation type="submission" date="2018-03" db="EMBL/GenBank/DDBJ databases">
        <title>Genomic Encyclopedia of Archaeal and Bacterial Type Strains, Phase II (KMG-II): from individual species to whole genera.</title>
        <authorList>
            <person name="Goeker M."/>
        </authorList>
    </citation>
    <scope>NUCLEOTIDE SEQUENCE [LARGE SCALE GENOMIC DNA]</scope>
    <source>
        <strain evidence="1 2">DSM 19711</strain>
    </source>
</reference>
<protein>
    <submittedName>
        <fullName evidence="1">Uncharacterized protein</fullName>
    </submittedName>
</protein>
<dbReference type="Proteomes" id="UP000238083">
    <property type="component" value="Unassembled WGS sequence"/>
</dbReference>
<evidence type="ECO:0000313" key="1">
    <source>
        <dbReference type="EMBL" id="PRY08425.1"/>
    </source>
</evidence>
<dbReference type="RefSeq" id="WP_106215596.1">
    <property type="nucleotide sequence ID" value="NZ_PVZF01000024.1"/>
</dbReference>
<organism evidence="1 2">
    <name type="scientific">Kineococcus rhizosphaerae</name>
    <dbReference type="NCBI Taxonomy" id="559628"/>
    <lineage>
        <taxon>Bacteria</taxon>
        <taxon>Bacillati</taxon>
        <taxon>Actinomycetota</taxon>
        <taxon>Actinomycetes</taxon>
        <taxon>Kineosporiales</taxon>
        <taxon>Kineosporiaceae</taxon>
        <taxon>Kineococcus</taxon>
    </lineage>
</organism>
<proteinExistence type="predicted"/>
<dbReference type="EMBL" id="PVZF01000024">
    <property type="protein sequence ID" value="PRY08425.1"/>
    <property type="molecule type" value="Genomic_DNA"/>
</dbReference>
<accession>A0A2T0QTL7</accession>
<gene>
    <name evidence="1" type="ORF">CLV37_12420</name>
</gene>
<name>A0A2T0QTL7_9ACTN</name>
<comment type="caution">
    <text evidence="1">The sequence shown here is derived from an EMBL/GenBank/DDBJ whole genome shotgun (WGS) entry which is preliminary data.</text>
</comment>
<sequence>MDTAEQKHQQALLAERHAEGWKAFVTKRAYERHAVGLTPEEELPMTGVRAWSVINRERDEDSTWIVKDSAVHLFGGTGWAMTGNAEEARRVAAELLRAADQIDEALAEG</sequence>
<keyword evidence="2" id="KW-1185">Reference proteome</keyword>